<comment type="caution">
    <text evidence="1">The sequence shown here is derived from an EMBL/GenBank/DDBJ whole genome shotgun (WGS) entry which is preliminary data.</text>
</comment>
<accession>X1BUL6</accession>
<reference evidence="1" key="1">
    <citation type="journal article" date="2014" name="Front. Microbiol.">
        <title>High frequency of phylogenetically diverse reductive dehalogenase-homologous genes in deep subseafloor sedimentary metagenomes.</title>
        <authorList>
            <person name="Kawai M."/>
            <person name="Futagami T."/>
            <person name="Toyoda A."/>
            <person name="Takaki Y."/>
            <person name="Nishi S."/>
            <person name="Hori S."/>
            <person name="Arai W."/>
            <person name="Tsubouchi T."/>
            <person name="Morono Y."/>
            <person name="Uchiyama I."/>
            <person name="Ito T."/>
            <person name="Fujiyama A."/>
            <person name="Inagaki F."/>
            <person name="Takami H."/>
        </authorList>
    </citation>
    <scope>NUCLEOTIDE SEQUENCE</scope>
    <source>
        <strain evidence="1">Expedition CK06-06</strain>
    </source>
</reference>
<dbReference type="AlphaFoldDB" id="X1BUL6"/>
<sequence>MDNVLKFLDNVKKKVNYINLNISVEGKNIKIIIYGSKELQFLAC</sequence>
<feature type="non-terminal residue" evidence="1">
    <location>
        <position position="44"/>
    </location>
</feature>
<dbReference type="EMBL" id="BART01014100">
    <property type="protein sequence ID" value="GAG84847.1"/>
    <property type="molecule type" value="Genomic_DNA"/>
</dbReference>
<organism evidence="1">
    <name type="scientific">marine sediment metagenome</name>
    <dbReference type="NCBI Taxonomy" id="412755"/>
    <lineage>
        <taxon>unclassified sequences</taxon>
        <taxon>metagenomes</taxon>
        <taxon>ecological metagenomes</taxon>
    </lineage>
</organism>
<proteinExistence type="predicted"/>
<protein>
    <submittedName>
        <fullName evidence="1">Uncharacterized protein</fullName>
    </submittedName>
</protein>
<name>X1BUL6_9ZZZZ</name>
<gene>
    <name evidence="1" type="ORF">S01H4_28382</name>
</gene>
<evidence type="ECO:0000313" key="1">
    <source>
        <dbReference type="EMBL" id="GAG84847.1"/>
    </source>
</evidence>